<organism evidence="2 3">
    <name type="scientific">Caenorhabditis briggsae</name>
    <dbReference type="NCBI Taxonomy" id="6238"/>
    <lineage>
        <taxon>Eukaryota</taxon>
        <taxon>Metazoa</taxon>
        <taxon>Ecdysozoa</taxon>
        <taxon>Nematoda</taxon>
        <taxon>Chromadorea</taxon>
        <taxon>Rhabditida</taxon>
        <taxon>Rhabditina</taxon>
        <taxon>Rhabditomorpha</taxon>
        <taxon>Rhabditoidea</taxon>
        <taxon>Rhabditidae</taxon>
        <taxon>Peloderinae</taxon>
        <taxon>Caenorhabditis</taxon>
    </lineage>
</organism>
<dbReference type="Proteomes" id="UP000008549">
    <property type="component" value="Unassembled WGS sequence"/>
</dbReference>
<evidence type="ECO:0000313" key="3">
    <source>
        <dbReference type="Proteomes" id="UP000008549"/>
    </source>
</evidence>
<dbReference type="AlphaFoldDB" id="B6ILQ4"/>
<proteinExistence type="predicted"/>
<sequence>MRIFDSGNNSNYVIISSKNKEKVELIENNDESVLENMNKSPLEYSSSERTKKVKNVRKEQKSKKINRENSEFLKALKSGSGFRIIPKTN</sequence>
<evidence type="ECO:0000313" key="2">
    <source>
        <dbReference type="EMBL" id="CAS00834.1"/>
    </source>
</evidence>
<accession>B6ILQ4</accession>
<feature type="region of interest" description="Disordered" evidence="1">
    <location>
        <begin position="41"/>
        <end position="64"/>
    </location>
</feature>
<dbReference type="EMBL" id="HE600921">
    <property type="protein sequence ID" value="CAS00834.1"/>
    <property type="molecule type" value="Genomic_DNA"/>
</dbReference>
<dbReference type="CTD" id="68917553"/>
<evidence type="ECO:0000256" key="1">
    <source>
        <dbReference type="SAM" id="MobiDB-lite"/>
    </source>
</evidence>
<reference evidence="2 3" key="1">
    <citation type="journal article" date="2003" name="PLoS Biol.">
        <title>The genome sequence of Caenorhabditis briggsae: a platform for comparative genomics.</title>
        <authorList>
            <person name="Stein L.D."/>
            <person name="Bao Z."/>
            <person name="Blasiar D."/>
            <person name="Blumenthal T."/>
            <person name="Brent M.R."/>
            <person name="Chen N."/>
            <person name="Chinwalla A."/>
            <person name="Clarke L."/>
            <person name="Clee C."/>
            <person name="Coghlan A."/>
            <person name="Coulson A."/>
            <person name="D'Eustachio P."/>
            <person name="Fitch D.H."/>
            <person name="Fulton L.A."/>
            <person name="Fulton R.E."/>
            <person name="Griffiths-Jones S."/>
            <person name="Harris T.W."/>
            <person name="Hillier L.W."/>
            <person name="Kamath R."/>
            <person name="Kuwabara P.E."/>
            <person name="Mardis E.R."/>
            <person name="Marra M.A."/>
            <person name="Miner T.L."/>
            <person name="Minx P."/>
            <person name="Mullikin J.C."/>
            <person name="Plumb R.W."/>
            <person name="Rogers J."/>
            <person name="Schein J.E."/>
            <person name="Sohrmann M."/>
            <person name="Spieth J."/>
            <person name="Stajich J.E."/>
            <person name="Wei C."/>
            <person name="Willey D."/>
            <person name="Wilson R.K."/>
            <person name="Durbin R."/>
            <person name="Waterston R.H."/>
        </authorList>
    </citation>
    <scope>NUCLEOTIDE SEQUENCE [LARGE SCALE GENOMIC DNA]</scope>
    <source>
        <strain evidence="2 3">AF16</strain>
    </source>
</reference>
<gene>
    <name evidence="2" type="ORF">CBG26071</name>
    <name evidence="2" type="ORF">CBG_26071</name>
</gene>
<dbReference type="GeneID" id="68917553"/>
<dbReference type="HOGENOM" id="CLU_2456793_0_0_1"/>
<reference evidence="2 3" key="2">
    <citation type="journal article" date="2011" name="PLoS Genet.">
        <title>Caenorhabditis briggsae recombinant inbred line genotypes reveal inter-strain incompatibility and the evolution of recombination.</title>
        <authorList>
            <person name="Ross J.A."/>
            <person name="Koboldt D.C."/>
            <person name="Staisch J.E."/>
            <person name="Chamberlin H.M."/>
            <person name="Gupta B.P."/>
            <person name="Miller R.D."/>
            <person name="Baird S.E."/>
            <person name="Haag E.S."/>
        </authorList>
    </citation>
    <scope>NUCLEOTIDE SEQUENCE [LARGE SCALE GENOMIC DNA]</scope>
    <source>
        <strain evidence="2 3">AF16</strain>
    </source>
</reference>
<dbReference type="RefSeq" id="XP_045100392.1">
    <property type="nucleotide sequence ID" value="XM_045244599.1"/>
</dbReference>
<keyword evidence="3" id="KW-1185">Reference proteome</keyword>
<feature type="compositionally biased region" description="Basic residues" evidence="1">
    <location>
        <begin position="51"/>
        <end position="64"/>
    </location>
</feature>
<protein>
    <submittedName>
        <fullName evidence="2">Protein CBG26071</fullName>
    </submittedName>
</protein>
<dbReference type="KEGG" id="cbr:CBG_26071"/>
<dbReference type="InParanoid" id="B6ILQ4"/>
<name>B6ILQ4_CAEBR</name>